<organism evidence="1">
    <name type="scientific">Tanacetum cinerariifolium</name>
    <name type="common">Dalmatian daisy</name>
    <name type="synonym">Chrysanthemum cinerariifolium</name>
    <dbReference type="NCBI Taxonomy" id="118510"/>
    <lineage>
        <taxon>Eukaryota</taxon>
        <taxon>Viridiplantae</taxon>
        <taxon>Streptophyta</taxon>
        <taxon>Embryophyta</taxon>
        <taxon>Tracheophyta</taxon>
        <taxon>Spermatophyta</taxon>
        <taxon>Magnoliopsida</taxon>
        <taxon>eudicotyledons</taxon>
        <taxon>Gunneridae</taxon>
        <taxon>Pentapetalae</taxon>
        <taxon>asterids</taxon>
        <taxon>campanulids</taxon>
        <taxon>Asterales</taxon>
        <taxon>Asteraceae</taxon>
        <taxon>Asteroideae</taxon>
        <taxon>Anthemideae</taxon>
        <taxon>Anthemidinae</taxon>
        <taxon>Tanacetum</taxon>
    </lineage>
</organism>
<evidence type="ECO:0000313" key="1">
    <source>
        <dbReference type="EMBL" id="GEY34155.1"/>
    </source>
</evidence>
<dbReference type="AlphaFoldDB" id="A0A699HKR8"/>
<feature type="non-terminal residue" evidence="1">
    <location>
        <position position="55"/>
    </location>
</feature>
<gene>
    <name evidence="1" type="ORF">Tci_406129</name>
</gene>
<comment type="caution">
    <text evidence="1">The sequence shown here is derived from an EMBL/GenBank/DDBJ whole genome shotgun (WGS) entry which is preliminary data.</text>
</comment>
<dbReference type="EMBL" id="BKCJ010170575">
    <property type="protein sequence ID" value="GEY34155.1"/>
    <property type="molecule type" value="Genomic_DNA"/>
</dbReference>
<sequence length="55" mass="6491">MRGETKEHGYRKHMCCYWNSRQNRRHYMVTVTVNQNDFCRTAVVIAVSIAGIFPD</sequence>
<protein>
    <submittedName>
        <fullName evidence="1">Uncharacterized protein</fullName>
    </submittedName>
</protein>
<reference evidence="1" key="1">
    <citation type="journal article" date="2019" name="Sci. Rep.">
        <title>Draft genome of Tanacetum cinerariifolium, the natural source of mosquito coil.</title>
        <authorList>
            <person name="Yamashiro T."/>
            <person name="Shiraishi A."/>
            <person name="Satake H."/>
            <person name="Nakayama K."/>
        </authorList>
    </citation>
    <scope>NUCLEOTIDE SEQUENCE</scope>
</reference>
<name>A0A699HKR8_TANCI</name>
<proteinExistence type="predicted"/>
<accession>A0A699HKR8</accession>